<organism evidence="1 2">
    <name type="scientific">Lederbergia citrea</name>
    <dbReference type="NCBI Taxonomy" id="2833581"/>
    <lineage>
        <taxon>Bacteria</taxon>
        <taxon>Bacillati</taxon>
        <taxon>Bacillota</taxon>
        <taxon>Bacilli</taxon>
        <taxon>Bacillales</taxon>
        <taxon>Bacillaceae</taxon>
        <taxon>Lederbergia</taxon>
    </lineage>
</organism>
<dbReference type="EMBL" id="JAGYPN010000002">
    <property type="protein sequence ID" value="MBS4223125.1"/>
    <property type="molecule type" value="Genomic_DNA"/>
</dbReference>
<dbReference type="Proteomes" id="UP000676456">
    <property type="component" value="Unassembled WGS sequence"/>
</dbReference>
<sequence length="46" mass="5147">MGGYDLFATAYDDIIRKGSPLNELQYVLNQVNNVEGKKIYHLGCGQ</sequence>
<evidence type="ECO:0000313" key="2">
    <source>
        <dbReference type="Proteomes" id="UP000676456"/>
    </source>
</evidence>
<comment type="caution">
    <text evidence="1">The sequence shown here is derived from an EMBL/GenBank/DDBJ whole genome shotgun (WGS) entry which is preliminary data.</text>
</comment>
<dbReference type="RefSeq" id="WP_213098160.1">
    <property type="nucleotide sequence ID" value="NZ_JAGYPK010000002.1"/>
</dbReference>
<proteinExistence type="predicted"/>
<name>A0A942Z568_9BACI</name>
<keyword evidence="2" id="KW-1185">Reference proteome</keyword>
<evidence type="ECO:0000313" key="1">
    <source>
        <dbReference type="EMBL" id="MBS4223125.1"/>
    </source>
</evidence>
<dbReference type="AlphaFoldDB" id="A0A942Z568"/>
<gene>
    <name evidence="1" type="ORF">KHA91_10260</name>
</gene>
<protein>
    <submittedName>
        <fullName evidence="1">Uncharacterized protein</fullName>
    </submittedName>
</protein>
<reference evidence="1 2" key="1">
    <citation type="submission" date="2021-05" db="EMBL/GenBank/DDBJ databases">
        <title>Novel Bacillus species.</title>
        <authorList>
            <person name="Liu G."/>
        </authorList>
    </citation>
    <scope>NUCLEOTIDE SEQUENCE [LARGE SCALE GENOMIC DNA]</scope>
    <source>
        <strain evidence="1 2">FJAT-49682</strain>
    </source>
</reference>
<accession>A0A942Z568</accession>